<gene>
    <name evidence="2" type="ORF">Pan44_03300</name>
</gene>
<protein>
    <submittedName>
        <fullName evidence="2">Uncharacterized protein</fullName>
    </submittedName>
</protein>
<keyword evidence="1" id="KW-0732">Signal</keyword>
<dbReference type="RefSeq" id="WP_145026593.1">
    <property type="nucleotide sequence ID" value="NZ_CP036271.1"/>
</dbReference>
<dbReference type="InParanoid" id="A0A517S865"/>
<feature type="chain" id="PRO_5022016308" evidence="1">
    <location>
        <begin position="20"/>
        <end position="139"/>
    </location>
</feature>
<evidence type="ECO:0000313" key="3">
    <source>
        <dbReference type="Proteomes" id="UP000315700"/>
    </source>
</evidence>
<evidence type="ECO:0000256" key="1">
    <source>
        <dbReference type="SAM" id="SignalP"/>
    </source>
</evidence>
<accession>A0A517S865</accession>
<name>A0A517S865_9PLAN</name>
<dbReference type="EMBL" id="CP036271">
    <property type="protein sequence ID" value="QDT52321.1"/>
    <property type="molecule type" value="Genomic_DNA"/>
</dbReference>
<sequence length="139" mass="14673" precursor="true">MPTRLLLLAIFCLPGSSCARSSRAIVDGDPFLAPTSTQVAFDERTAAPVDPPTQSAPQVRETASVVDNSLIGVDVDVASGQTSMSPPEKKEWWHTASAAEASGEMQTVMKDDIKVPDAASVNGRVGHFSVDYGVGTRIK</sequence>
<dbReference type="KEGG" id="ccos:Pan44_03300"/>
<reference evidence="2 3" key="1">
    <citation type="submission" date="2019-02" db="EMBL/GenBank/DDBJ databases">
        <title>Deep-cultivation of Planctomycetes and their phenomic and genomic characterization uncovers novel biology.</title>
        <authorList>
            <person name="Wiegand S."/>
            <person name="Jogler M."/>
            <person name="Boedeker C."/>
            <person name="Pinto D."/>
            <person name="Vollmers J."/>
            <person name="Rivas-Marin E."/>
            <person name="Kohn T."/>
            <person name="Peeters S.H."/>
            <person name="Heuer A."/>
            <person name="Rast P."/>
            <person name="Oberbeckmann S."/>
            <person name="Bunk B."/>
            <person name="Jeske O."/>
            <person name="Meyerdierks A."/>
            <person name="Storesund J.E."/>
            <person name="Kallscheuer N."/>
            <person name="Luecker S."/>
            <person name="Lage O.M."/>
            <person name="Pohl T."/>
            <person name="Merkel B.J."/>
            <person name="Hornburger P."/>
            <person name="Mueller R.-W."/>
            <person name="Bruemmer F."/>
            <person name="Labrenz M."/>
            <person name="Spormann A.M."/>
            <person name="Op den Camp H."/>
            <person name="Overmann J."/>
            <person name="Amann R."/>
            <person name="Jetten M.S.M."/>
            <person name="Mascher T."/>
            <person name="Medema M.H."/>
            <person name="Devos D.P."/>
            <person name="Kaster A.-K."/>
            <person name="Ovreas L."/>
            <person name="Rohde M."/>
            <person name="Galperin M.Y."/>
            <person name="Jogler C."/>
        </authorList>
    </citation>
    <scope>NUCLEOTIDE SEQUENCE [LARGE SCALE GENOMIC DNA]</scope>
    <source>
        <strain evidence="2 3">Pan44</strain>
    </source>
</reference>
<evidence type="ECO:0000313" key="2">
    <source>
        <dbReference type="EMBL" id="QDT52321.1"/>
    </source>
</evidence>
<keyword evidence="3" id="KW-1185">Reference proteome</keyword>
<organism evidence="2 3">
    <name type="scientific">Caulifigura coniformis</name>
    <dbReference type="NCBI Taxonomy" id="2527983"/>
    <lineage>
        <taxon>Bacteria</taxon>
        <taxon>Pseudomonadati</taxon>
        <taxon>Planctomycetota</taxon>
        <taxon>Planctomycetia</taxon>
        <taxon>Planctomycetales</taxon>
        <taxon>Planctomycetaceae</taxon>
        <taxon>Caulifigura</taxon>
    </lineage>
</organism>
<feature type="signal peptide" evidence="1">
    <location>
        <begin position="1"/>
        <end position="19"/>
    </location>
</feature>
<dbReference type="AlphaFoldDB" id="A0A517S865"/>
<dbReference type="Proteomes" id="UP000315700">
    <property type="component" value="Chromosome"/>
</dbReference>
<proteinExistence type="predicted"/>